<gene>
    <name evidence="2" type="ORF">M6B38_307555</name>
</gene>
<accession>A0AAX6HJE4</accession>
<dbReference type="Proteomes" id="UP001140949">
    <property type="component" value="Unassembled WGS sequence"/>
</dbReference>
<evidence type="ECO:0000313" key="3">
    <source>
        <dbReference type="Proteomes" id="UP001140949"/>
    </source>
</evidence>
<reference evidence="2" key="1">
    <citation type="journal article" date="2023" name="GigaByte">
        <title>Genome assembly of the bearded iris, Iris pallida Lam.</title>
        <authorList>
            <person name="Bruccoleri R.E."/>
            <person name="Oakeley E.J."/>
            <person name="Faust A.M.E."/>
            <person name="Altorfer M."/>
            <person name="Dessus-Babus S."/>
            <person name="Burckhardt D."/>
            <person name="Oertli M."/>
            <person name="Naumann U."/>
            <person name="Petersen F."/>
            <person name="Wong J."/>
        </authorList>
    </citation>
    <scope>NUCLEOTIDE SEQUENCE</scope>
    <source>
        <strain evidence="2">GSM-AAB239-AS_SAM_17_03QT</strain>
    </source>
</reference>
<protein>
    <submittedName>
        <fullName evidence="2">Uncharacterized protein</fullName>
    </submittedName>
</protein>
<proteinExistence type="predicted"/>
<name>A0AAX6HJE4_IRIPA</name>
<dbReference type="EMBL" id="JANAVB010008800">
    <property type="protein sequence ID" value="KAJ6841149.1"/>
    <property type="molecule type" value="Genomic_DNA"/>
</dbReference>
<comment type="caution">
    <text evidence="2">The sequence shown here is derived from an EMBL/GenBank/DDBJ whole genome shotgun (WGS) entry which is preliminary data.</text>
</comment>
<evidence type="ECO:0000256" key="1">
    <source>
        <dbReference type="SAM" id="MobiDB-lite"/>
    </source>
</evidence>
<evidence type="ECO:0000313" key="2">
    <source>
        <dbReference type="EMBL" id="KAJ6841149.1"/>
    </source>
</evidence>
<reference evidence="2" key="2">
    <citation type="submission" date="2023-04" db="EMBL/GenBank/DDBJ databases">
        <authorList>
            <person name="Bruccoleri R.E."/>
            <person name="Oakeley E.J."/>
            <person name="Faust A.-M."/>
            <person name="Dessus-Babus S."/>
            <person name="Altorfer M."/>
            <person name="Burckhardt D."/>
            <person name="Oertli M."/>
            <person name="Naumann U."/>
            <person name="Petersen F."/>
            <person name="Wong J."/>
        </authorList>
    </citation>
    <scope>NUCLEOTIDE SEQUENCE</scope>
    <source>
        <strain evidence="2">GSM-AAB239-AS_SAM_17_03QT</strain>
        <tissue evidence="2">Leaf</tissue>
    </source>
</reference>
<organism evidence="2 3">
    <name type="scientific">Iris pallida</name>
    <name type="common">Sweet iris</name>
    <dbReference type="NCBI Taxonomy" id="29817"/>
    <lineage>
        <taxon>Eukaryota</taxon>
        <taxon>Viridiplantae</taxon>
        <taxon>Streptophyta</taxon>
        <taxon>Embryophyta</taxon>
        <taxon>Tracheophyta</taxon>
        <taxon>Spermatophyta</taxon>
        <taxon>Magnoliopsida</taxon>
        <taxon>Liliopsida</taxon>
        <taxon>Asparagales</taxon>
        <taxon>Iridaceae</taxon>
        <taxon>Iridoideae</taxon>
        <taxon>Irideae</taxon>
        <taxon>Iris</taxon>
    </lineage>
</organism>
<dbReference type="AlphaFoldDB" id="A0AAX6HJE4"/>
<keyword evidence="3" id="KW-1185">Reference proteome</keyword>
<feature type="region of interest" description="Disordered" evidence="1">
    <location>
        <begin position="22"/>
        <end position="75"/>
    </location>
</feature>
<sequence>MGSSVLFGFSSDQTFGLITFRPPELMKGEVSSPSYSGADPPRGRSRGRPPPSRRIPEAGAPLQPRSRASRRLARPRVTAVRARRCPLPASPTPATCCPWPAFAPVTRCFSGVCSGVSRPVPRLCCGYILTVTSFVNDEFSGPRIQRDFGFSTT</sequence>